<dbReference type="Gene3D" id="2.40.30.130">
    <property type="match status" value="1"/>
</dbReference>
<comment type="cofactor">
    <cofactor evidence="1">
        <name>Zn(2+)</name>
        <dbReference type="ChEBI" id="CHEBI:29105"/>
    </cofactor>
</comment>
<gene>
    <name evidence="6" type="ORF">METZ01_LOCUS83125</name>
</gene>
<protein>
    <recommendedName>
        <fullName evidence="5">Threonyl/alanyl tRNA synthetase SAD domain-containing protein</fullName>
    </recommendedName>
</protein>
<dbReference type="SMART" id="SM00863">
    <property type="entry name" value="tRNA_SAD"/>
    <property type="match status" value="1"/>
</dbReference>
<evidence type="ECO:0000313" key="6">
    <source>
        <dbReference type="EMBL" id="SVA30271.1"/>
    </source>
</evidence>
<dbReference type="GO" id="GO:0005524">
    <property type="term" value="F:ATP binding"/>
    <property type="evidence" value="ECO:0007669"/>
    <property type="project" value="InterPro"/>
</dbReference>
<feature type="coiled-coil region" evidence="4">
    <location>
        <begin position="260"/>
        <end position="287"/>
    </location>
</feature>
<accession>A0A381UR76</accession>
<sequence>MIQSFEREPGLRQLEVDVVLVTEDKAGPYALLSDTVLYPKGGGQPADHGYLGDIRVHDVQRVNGEIRHYLERPAQLGLSKLTLDWERRFDHMQQHTAQHLITAIGFNRFGWETTSFHLGAKSSNIELDVASIAQTDLESLEEQTAIAILEARVVNARRVPAEALTSESIRSRGLPAGHTGDIRLVEIDGIDCNTCGGTHVRTTAEVGTIKLLGTDRMRGGTRLYWVAGTRVRALLATHETRSAALREVFESSDDEVLQVAEAKLLRLKEAEHRIKQLSTDLAKETTLRLEASQGVVVETHIEGADAAFLQSVARQMTSHGTQRPGFLTSTNDSGSFFLIYRSANSDIDLVTIGHRLATLLEGRGGGSADLFQGKAGSLERREEAISILKNAISNGPH</sequence>
<dbReference type="GO" id="GO:0004812">
    <property type="term" value="F:aminoacyl-tRNA ligase activity"/>
    <property type="evidence" value="ECO:0007669"/>
    <property type="project" value="InterPro"/>
</dbReference>
<keyword evidence="4" id="KW-0175">Coiled coil</keyword>
<dbReference type="EMBL" id="UINC01006897">
    <property type="protein sequence ID" value="SVA30271.1"/>
    <property type="molecule type" value="Genomic_DNA"/>
</dbReference>
<evidence type="ECO:0000256" key="1">
    <source>
        <dbReference type="ARBA" id="ARBA00001947"/>
    </source>
</evidence>
<dbReference type="InterPro" id="IPR051335">
    <property type="entry name" value="Alanyl-tRNA_Editing_Enzymes"/>
</dbReference>
<dbReference type="AlphaFoldDB" id="A0A381UR76"/>
<dbReference type="PANTHER" id="PTHR43462">
    <property type="entry name" value="ALANYL-TRNA EDITING PROTEIN"/>
    <property type="match status" value="1"/>
</dbReference>
<proteinExistence type="predicted"/>
<evidence type="ECO:0000256" key="2">
    <source>
        <dbReference type="ARBA" id="ARBA00022723"/>
    </source>
</evidence>
<evidence type="ECO:0000256" key="4">
    <source>
        <dbReference type="SAM" id="Coils"/>
    </source>
</evidence>
<evidence type="ECO:0000259" key="5">
    <source>
        <dbReference type="SMART" id="SM00863"/>
    </source>
</evidence>
<dbReference type="InterPro" id="IPR009000">
    <property type="entry name" value="Transl_B-barrel_sf"/>
</dbReference>
<keyword evidence="3" id="KW-0862">Zinc</keyword>
<evidence type="ECO:0000256" key="3">
    <source>
        <dbReference type="ARBA" id="ARBA00022833"/>
    </source>
</evidence>
<organism evidence="6">
    <name type="scientific">marine metagenome</name>
    <dbReference type="NCBI Taxonomy" id="408172"/>
    <lineage>
        <taxon>unclassified sequences</taxon>
        <taxon>metagenomes</taxon>
        <taxon>ecological metagenomes</taxon>
    </lineage>
</organism>
<dbReference type="Pfam" id="PF07973">
    <property type="entry name" value="tRNA_SAD"/>
    <property type="match status" value="1"/>
</dbReference>
<dbReference type="Gene3D" id="3.10.310.40">
    <property type="match status" value="1"/>
</dbReference>
<dbReference type="SUPFAM" id="SSF50447">
    <property type="entry name" value="Translation proteins"/>
    <property type="match status" value="1"/>
</dbReference>
<feature type="domain" description="Threonyl/alanyl tRNA synthetase SAD" evidence="5">
    <location>
        <begin position="182"/>
        <end position="224"/>
    </location>
</feature>
<dbReference type="GO" id="GO:0046872">
    <property type="term" value="F:metal ion binding"/>
    <property type="evidence" value="ECO:0007669"/>
    <property type="project" value="UniProtKB-KW"/>
</dbReference>
<dbReference type="PANTHER" id="PTHR43462:SF1">
    <property type="entry name" value="ALANYL-TRNA EDITING PROTEIN AARSD1"/>
    <property type="match status" value="1"/>
</dbReference>
<dbReference type="SUPFAM" id="SSF55186">
    <property type="entry name" value="ThrRS/AlaRS common domain"/>
    <property type="match status" value="1"/>
</dbReference>
<dbReference type="GO" id="GO:0002196">
    <property type="term" value="F:Ser-tRNA(Ala) deacylase activity"/>
    <property type="evidence" value="ECO:0007669"/>
    <property type="project" value="TreeGrafter"/>
</dbReference>
<name>A0A381UR76_9ZZZZ</name>
<dbReference type="Gene3D" id="3.30.980.10">
    <property type="entry name" value="Threonyl-trna Synthetase, Chain A, domain 2"/>
    <property type="match status" value="1"/>
</dbReference>
<keyword evidence="2" id="KW-0479">Metal-binding</keyword>
<reference evidence="6" key="1">
    <citation type="submission" date="2018-05" db="EMBL/GenBank/DDBJ databases">
        <authorList>
            <person name="Lanie J.A."/>
            <person name="Ng W.-L."/>
            <person name="Kazmierczak K.M."/>
            <person name="Andrzejewski T.M."/>
            <person name="Davidsen T.M."/>
            <person name="Wayne K.J."/>
            <person name="Tettelin H."/>
            <person name="Glass J.I."/>
            <person name="Rusch D."/>
            <person name="Podicherti R."/>
            <person name="Tsui H.-C.T."/>
            <person name="Winkler M.E."/>
        </authorList>
    </citation>
    <scope>NUCLEOTIDE SEQUENCE</scope>
</reference>
<dbReference type="GO" id="GO:0043039">
    <property type="term" value="P:tRNA aminoacylation"/>
    <property type="evidence" value="ECO:0007669"/>
    <property type="project" value="InterPro"/>
</dbReference>
<dbReference type="InterPro" id="IPR012947">
    <property type="entry name" value="tRNA_SAD"/>
</dbReference>
<dbReference type="InterPro" id="IPR018163">
    <property type="entry name" value="Thr/Ala-tRNA-synth_IIc_edit"/>
</dbReference>